<feature type="chain" id="PRO_5044327445" description="DUF4354 family protein" evidence="1">
    <location>
        <begin position="19"/>
        <end position="126"/>
    </location>
</feature>
<dbReference type="Gene3D" id="2.60.40.4110">
    <property type="entry name" value="Protein of unknown function DUF4354"/>
    <property type="match status" value="1"/>
</dbReference>
<sequence length="126" mass="13264">MKLSTVVASAVLAGFSFAANASAIDNVAVYATEKANGSMFVAGKSAFTKTFDVTIANLSSEEVDLSRLCLKAYTADNKAFKLDTVDETLTEGKLKEGKPVKGIAVFASEKEDVMKAGLIKLTADCK</sequence>
<evidence type="ECO:0000256" key="1">
    <source>
        <dbReference type="SAM" id="SignalP"/>
    </source>
</evidence>
<dbReference type="EMBL" id="UAVL01000020">
    <property type="protein sequence ID" value="SQA65032.1"/>
    <property type="molecule type" value="Genomic_DNA"/>
</dbReference>
<dbReference type="RefSeq" id="WP_006820665.1">
    <property type="nucleotide sequence ID" value="NZ_CABKQJ010000016.1"/>
</dbReference>
<organism evidence="2 3">
    <name type="scientific">Yokenella regensburgei</name>
    <dbReference type="NCBI Taxonomy" id="158877"/>
    <lineage>
        <taxon>Bacteria</taxon>
        <taxon>Pseudomonadati</taxon>
        <taxon>Pseudomonadota</taxon>
        <taxon>Gammaproteobacteria</taxon>
        <taxon>Enterobacterales</taxon>
        <taxon>Enterobacteriaceae</taxon>
        <taxon>Yokenella</taxon>
    </lineage>
</organism>
<dbReference type="InterPro" id="IPR025581">
    <property type="entry name" value="DUF4354"/>
</dbReference>
<protein>
    <recommendedName>
        <fullName evidence="4">DUF4354 family protein</fullName>
    </recommendedName>
</protein>
<gene>
    <name evidence="2" type="ORF">NCTC11967_04049</name>
</gene>
<accession>A0AB38G1W8</accession>
<evidence type="ECO:0000313" key="3">
    <source>
        <dbReference type="Proteomes" id="UP000251313"/>
    </source>
</evidence>
<reference evidence="2 3" key="1">
    <citation type="submission" date="2018-06" db="EMBL/GenBank/DDBJ databases">
        <authorList>
            <consortium name="Pathogen Informatics"/>
            <person name="Doyle S."/>
        </authorList>
    </citation>
    <scope>NUCLEOTIDE SEQUENCE [LARGE SCALE GENOMIC DNA]</scope>
    <source>
        <strain evidence="2 3">NCTC11967</strain>
    </source>
</reference>
<feature type="signal peptide" evidence="1">
    <location>
        <begin position="1"/>
        <end position="18"/>
    </location>
</feature>
<name>A0AB38G1W8_9ENTR</name>
<comment type="caution">
    <text evidence="2">The sequence shown here is derived from an EMBL/GenBank/DDBJ whole genome shotgun (WGS) entry which is preliminary data.</text>
</comment>
<dbReference type="Pfam" id="PF14263">
    <property type="entry name" value="DUF4354"/>
    <property type="match status" value="1"/>
</dbReference>
<dbReference type="Proteomes" id="UP000251313">
    <property type="component" value="Unassembled WGS sequence"/>
</dbReference>
<keyword evidence="1" id="KW-0732">Signal</keyword>
<evidence type="ECO:0008006" key="4">
    <source>
        <dbReference type="Google" id="ProtNLM"/>
    </source>
</evidence>
<evidence type="ECO:0000313" key="2">
    <source>
        <dbReference type="EMBL" id="SQA65032.1"/>
    </source>
</evidence>
<proteinExistence type="predicted"/>
<dbReference type="AlphaFoldDB" id="A0AB38G1W8"/>